<dbReference type="Gene3D" id="2.30.30.140">
    <property type="match status" value="1"/>
</dbReference>
<feature type="compositionally biased region" description="Basic and acidic residues" evidence="1">
    <location>
        <begin position="387"/>
        <end position="400"/>
    </location>
</feature>
<sequence>MASNTDDIAAGAVNLELEAMRTDDCSWQPCEIYFSPNGGGLVVKYEDNDSQDTLTSEKEALMRIRARSLPLQDDDCAHIKPGETVLVNRDSESEGAFFDAEVEKVIRVRHSKRTKCRCSFMIRWLKKDVNGGSLTVPSSSVMRLANKNINNHPTISAFIDAVQLSNSSDSDMSPQMDIVGDFDLDLHDLLEKQIEGIRNSVHGSKKRIRDEISMFEDVSKPNGRTLQVEISTEKNHSRRSTRSQKQKGGPKKQESPVIPPPTTEGELSDKKSPLNPLAARAALASLMSHKSLEISVDVKETKTFNSSETEYAPKPEKFVKKLFLPTSSSELLEEEEEDEDDDDDDKMNNTETSTRSTRAKVQKVKVNVTVSGNKVSDCKKRTRSAVGKKEETETIETTTEKDTTTFHVQKDKNTLFATSSPYNEVKNSIDGRRSKRSVLNNEVSEPTTKEIETKSTPGPTAVKNKKTKTTGKTQDSGGNVMSNGGKKGLVELKAQRVRCSPRLNPKT</sequence>
<protein>
    <recommendedName>
        <fullName evidence="2">SAWADEE domain-containing protein</fullName>
    </recommendedName>
</protein>
<feature type="region of interest" description="Disordered" evidence="1">
    <location>
        <begin position="325"/>
        <end position="362"/>
    </location>
</feature>
<gene>
    <name evidence="3" type="ORF">LSAT_V11C800421630</name>
</gene>
<dbReference type="AlphaFoldDB" id="A0A9R1USK2"/>
<feature type="compositionally biased region" description="Basic residues" evidence="1">
    <location>
        <begin position="236"/>
        <end position="250"/>
    </location>
</feature>
<dbReference type="OrthoDB" id="759831at2759"/>
<evidence type="ECO:0000313" key="4">
    <source>
        <dbReference type="Proteomes" id="UP000235145"/>
    </source>
</evidence>
<dbReference type="Pfam" id="PF16719">
    <property type="entry name" value="SAWADEE"/>
    <property type="match status" value="1"/>
</dbReference>
<accession>A0A9R1USK2</accession>
<name>A0A9R1USK2_LACSA</name>
<evidence type="ECO:0000313" key="3">
    <source>
        <dbReference type="EMBL" id="KAJ0192342.1"/>
    </source>
</evidence>
<feature type="compositionally biased region" description="Polar residues" evidence="1">
    <location>
        <begin position="437"/>
        <end position="446"/>
    </location>
</feature>
<feature type="region of interest" description="Disordered" evidence="1">
    <location>
        <begin position="218"/>
        <end position="272"/>
    </location>
</feature>
<evidence type="ECO:0000256" key="1">
    <source>
        <dbReference type="SAM" id="MobiDB-lite"/>
    </source>
</evidence>
<proteinExistence type="predicted"/>
<dbReference type="Gramene" id="rna-gnl|WGS:NBSK|LSAT_8X82700_mrna">
    <property type="protein sequence ID" value="cds-PLY68191.1"/>
    <property type="gene ID" value="gene-LSAT_8X82700"/>
</dbReference>
<feature type="region of interest" description="Disordered" evidence="1">
    <location>
        <begin position="375"/>
        <end position="400"/>
    </location>
</feature>
<dbReference type="EMBL" id="NBSK02000008">
    <property type="protein sequence ID" value="KAJ0192342.1"/>
    <property type="molecule type" value="Genomic_DNA"/>
</dbReference>
<dbReference type="PANTHER" id="PTHR33827">
    <property type="entry name" value="PROTEIN SAWADEE HOMEODOMAIN HOMOLOG 2"/>
    <property type="match status" value="1"/>
</dbReference>
<organism evidence="3 4">
    <name type="scientific">Lactuca sativa</name>
    <name type="common">Garden lettuce</name>
    <dbReference type="NCBI Taxonomy" id="4236"/>
    <lineage>
        <taxon>Eukaryota</taxon>
        <taxon>Viridiplantae</taxon>
        <taxon>Streptophyta</taxon>
        <taxon>Embryophyta</taxon>
        <taxon>Tracheophyta</taxon>
        <taxon>Spermatophyta</taxon>
        <taxon>Magnoliopsida</taxon>
        <taxon>eudicotyledons</taxon>
        <taxon>Gunneridae</taxon>
        <taxon>Pentapetalae</taxon>
        <taxon>asterids</taxon>
        <taxon>campanulids</taxon>
        <taxon>Asterales</taxon>
        <taxon>Asteraceae</taxon>
        <taxon>Cichorioideae</taxon>
        <taxon>Cichorieae</taxon>
        <taxon>Lactucinae</taxon>
        <taxon>Lactuca</taxon>
    </lineage>
</organism>
<keyword evidence="4" id="KW-1185">Reference proteome</keyword>
<feature type="domain" description="SAWADEE" evidence="2">
    <location>
        <begin position="15"/>
        <end position="139"/>
    </location>
</feature>
<reference evidence="3 4" key="1">
    <citation type="journal article" date="2017" name="Nat. Commun.">
        <title>Genome assembly with in vitro proximity ligation data and whole-genome triplication in lettuce.</title>
        <authorList>
            <person name="Reyes-Chin-Wo S."/>
            <person name="Wang Z."/>
            <person name="Yang X."/>
            <person name="Kozik A."/>
            <person name="Arikit S."/>
            <person name="Song C."/>
            <person name="Xia L."/>
            <person name="Froenicke L."/>
            <person name="Lavelle D.O."/>
            <person name="Truco M.J."/>
            <person name="Xia R."/>
            <person name="Zhu S."/>
            <person name="Xu C."/>
            <person name="Xu H."/>
            <person name="Xu X."/>
            <person name="Cox K."/>
            <person name="Korf I."/>
            <person name="Meyers B.C."/>
            <person name="Michelmore R.W."/>
        </authorList>
    </citation>
    <scope>NUCLEOTIDE SEQUENCE [LARGE SCALE GENOMIC DNA]</scope>
    <source>
        <strain evidence="4">cv. Salinas</strain>
        <tissue evidence="3">Seedlings</tissue>
    </source>
</reference>
<dbReference type="InterPro" id="IPR032001">
    <property type="entry name" value="SAWADEE_dom"/>
</dbReference>
<dbReference type="InterPro" id="IPR039276">
    <property type="entry name" value="SHH1/2"/>
</dbReference>
<dbReference type="Proteomes" id="UP000235145">
    <property type="component" value="Unassembled WGS sequence"/>
</dbReference>
<feature type="region of interest" description="Disordered" evidence="1">
    <location>
        <begin position="423"/>
        <end position="492"/>
    </location>
</feature>
<dbReference type="PANTHER" id="PTHR33827:SF9">
    <property type="entry name" value="SAWADEE DOMAIN-CONTAINING PROTEIN"/>
    <property type="match status" value="1"/>
</dbReference>
<evidence type="ECO:0000259" key="2">
    <source>
        <dbReference type="Pfam" id="PF16719"/>
    </source>
</evidence>
<comment type="caution">
    <text evidence="3">The sequence shown here is derived from an EMBL/GenBank/DDBJ whole genome shotgun (WGS) entry which is preliminary data.</text>
</comment>
<feature type="compositionally biased region" description="Acidic residues" evidence="1">
    <location>
        <begin position="331"/>
        <end position="345"/>
    </location>
</feature>
<dbReference type="GO" id="GO:0003682">
    <property type="term" value="F:chromatin binding"/>
    <property type="evidence" value="ECO:0007669"/>
    <property type="project" value="InterPro"/>
</dbReference>